<protein>
    <submittedName>
        <fullName evidence="1">Uncharacterized protein</fullName>
    </submittedName>
</protein>
<gene>
    <name evidence="1" type="ORF">F4561_002606</name>
</gene>
<reference evidence="1 2" key="1">
    <citation type="submission" date="2020-08" db="EMBL/GenBank/DDBJ databases">
        <title>Sequencing the genomes of 1000 actinobacteria strains.</title>
        <authorList>
            <person name="Klenk H.-P."/>
        </authorList>
    </citation>
    <scope>NUCLEOTIDE SEQUENCE [LARGE SCALE GENOMIC DNA]</scope>
    <source>
        <strain evidence="1 2">DSM 102030</strain>
    </source>
</reference>
<dbReference type="Proteomes" id="UP000523007">
    <property type="component" value="Unassembled WGS sequence"/>
</dbReference>
<evidence type="ECO:0000313" key="1">
    <source>
        <dbReference type="EMBL" id="MBB4931786.1"/>
    </source>
</evidence>
<dbReference type="EMBL" id="JACHJT010000001">
    <property type="protein sequence ID" value="MBB4931786.1"/>
    <property type="molecule type" value="Genomic_DNA"/>
</dbReference>
<dbReference type="AlphaFoldDB" id="A0A7W7W2I0"/>
<proteinExistence type="predicted"/>
<accession>A0A7W7W2I0</accession>
<sequence>MSATIPSGRWDDPHHDVDLLFEALRDCPLAPAQKNALSVIAGNGHEHTRAVIGLLDMVGSGAVLAAFAANHPHLSVQSAAGGRFMLLCERCHTAIRSSEQECWLYAMAHVASGTCVHHGGDPR</sequence>
<evidence type="ECO:0000313" key="2">
    <source>
        <dbReference type="Proteomes" id="UP000523007"/>
    </source>
</evidence>
<comment type="caution">
    <text evidence="1">The sequence shown here is derived from an EMBL/GenBank/DDBJ whole genome shotgun (WGS) entry which is preliminary data.</text>
</comment>
<keyword evidence="2" id="KW-1185">Reference proteome</keyword>
<dbReference type="RefSeq" id="WP_184578504.1">
    <property type="nucleotide sequence ID" value="NZ_JACHJT010000001.1"/>
</dbReference>
<organism evidence="1 2">
    <name type="scientific">Lipingzhangella halophila</name>
    <dbReference type="NCBI Taxonomy" id="1783352"/>
    <lineage>
        <taxon>Bacteria</taxon>
        <taxon>Bacillati</taxon>
        <taxon>Actinomycetota</taxon>
        <taxon>Actinomycetes</taxon>
        <taxon>Streptosporangiales</taxon>
        <taxon>Nocardiopsidaceae</taxon>
        <taxon>Lipingzhangella</taxon>
    </lineage>
</organism>
<name>A0A7W7W2I0_9ACTN</name>